<dbReference type="PRINTS" id="PR00039">
    <property type="entry name" value="HTHLYSR"/>
</dbReference>
<dbReference type="Pfam" id="PF00126">
    <property type="entry name" value="HTH_1"/>
    <property type="match status" value="1"/>
</dbReference>
<dbReference type="PANTHER" id="PTHR30427">
    <property type="entry name" value="TRANSCRIPTIONAL ACTIVATOR PROTEIN LYSR"/>
    <property type="match status" value="1"/>
</dbReference>
<dbReference type="PANTHER" id="PTHR30427:SF1">
    <property type="entry name" value="TRANSCRIPTIONAL ACTIVATOR PROTEIN LYSR"/>
    <property type="match status" value="1"/>
</dbReference>
<dbReference type="Pfam" id="PF03466">
    <property type="entry name" value="LysR_substrate"/>
    <property type="match status" value="1"/>
</dbReference>
<evidence type="ECO:0000256" key="3">
    <source>
        <dbReference type="ARBA" id="ARBA00023125"/>
    </source>
</evidence>
<dbReference type="Gene3D" id="1.10.10.10">
    <property type="entry name" value="Winged helix-like DNA-binding domain superfamily/Winged helix DNA-binding domain"/>
    <property type="match status" value="1"/>
</dbReference>
<evidence type="ECO:0000256" key="4">
    <source>
        <dbReference type="ARBA" id="ARBA00023163"/>
    </source>
</evidence>
<name>A0ABR6Y6I8_9BURK</name>
<dbReference type="Proteomes" id="UP000624279">
    <property type="component" value="Unassembled WGS sequence"/>
</dbReference>
<keyword evidence="4" id="KW-0804">Transcription</keyword>
<organism evidence="6 7">
    <name type="scientific">Undibacterium flavidum</name>
    <dbReference type="NCBI Taxonomy" id="2762297"/>
    <lineage>
        <taxon>Bacteria</taxon>
        <taxon>Pseudomonadati</taxon>
        <taxon>Pseudomonadota</taxon>
        <taxon>Betaproteobacteria</taxon>
        <taxon>Burkholderiales</taxon>
        <taxon>Oxalobacteraceae</taxon>
        <taxon>Undibacterium</taxon>
    </lineage>
</organism>
<dbReference type="EMBL" id="JACOGA010000001">
    <property type="protein sequence ID" value="MBC3872237.1"/>
    <property type="molecule type" value="Genomic_DNA"/>
</dbReference>
<dbReference type="PROSITE" id="PS50931">
    <property type="entry name" value="HTH_LYSR"/>
    <property type="match status" value="1"/>
</dbReference>
<protein>
    <submittedName>
        <fullName evidence="6">LysR family transcriptional regulator</fullName>
    </submittedName>
</protein>
<reference evidence="6 7" key="1">
    <citation type="submission" date="2020-08" db="EMBL/GenBank/DDBJ databases">
        <title>Novel species isolated from subtropical streams in China.</title>
        <authorList>
            <person name="Lu H."/>
        </authorList>
    </citation>
    <scope>NUCLEOTIDE SEQUENCE [LARGE SCALE GENOMIC DNA]</scope>
    <source>
        <strain evidence="6 7">LX15W</strain>
    </source>
</reference>
<feature type="domain" description="HTH lysR-type" evidence="5">
    <location>
        <begin position="2"/>
        <end position="59"/>
    </location>
</feature>
<keyword evidence="3" id="KW-0238">DNA-binding</keyword>
<evidence type="ECO:0000256" key="1">
    <source>
        <dbReference type="ARBA" id="ARBA00009437"/>
    </source>
</evidence>
<comment type="similarity">
    <text evidence="1">Belongs to the LysR transcriptional regulatory family.</text>
</comment>
<keyword evidence="7" id="KW-1185">Reference proteome</keyword>
<dbReference type="InterPro" id="IPR036388">
    <property type="entry name" value="WH-like_DNA-bd_sf"/>
</dbReference>
<dbReference type="SUPFAM" id="SSF46785">
    <property type="entry name" value="Winged helix' DNA-binding domain"/>
    <property type="match status" value="1"/>
</dbReference>
<evidence type="ECO:0000313" key="7">
    <source>
        <dbReference type="Proteomes" id="UP000624279"/>
    </source>
</evidence>
<dbReference type="SUPFAM" id="SSF53850">
    <property type="entry name" value="Periplasmic binding protein-like II"/>
    <property type="match status" value="1"/>
</dbReference>
<evidence type="ECO:0000313" key="6">
    <source>
        <dbReference type="EMBL" id="MBC3872237.1"/>
    </source>
</evidence>
<accession>A0ABR6Y6I8</accession>
<comment type="caution">
    <text evidence="6">The sequence shown here is derived from an EMBL/GenBank/DDBJ whole genome shotgun (WGS) entry which is preliminary data.</text>
</comment>
<sequence length="309" mass="34375">MMKFRQIEAFRCLMVAGTSIGAARKMNITQPAISRLVSDLEDSLGFRLFNRSKGRLEPTTAGVRFYRAVEENFLGLERLTQVASNIRNDAPEGISVACLFVLSTTLMPLVLKEFFKYHPDVPVTVDTCNGPEILVRLQDMKVDMAIALDFPAFAGVEIEKILKVNVMCAMPEGHHLSSRELIYPSDLDGEDMIGWVPIISQNYEKERQSLVDAGSVPRNVVKTHTSHTRYAMVANGLGLSIVEPFAAKIWKTNGVVVRPFAGNISYEYVLAYPGGGIRSELMHDFRDAVMKVAKEYDFGFDARAEADAD</sequence>
<evidence type="ECO:0000256" key="2">
    <source>
        <dbReference type="ARBA" id="ARBA00023015"/>
    </source>
</evidence>
<dbReference type="InterPro" id="IPR036390">
    <property type="entry name" value="WH_DNA-bd_sf"/>
</dbReference>
<gene>
    <name evidence="6" type="ORF">H8K55_01440</name>
</gene>
<evidence type="ECO:0000259" key="5">
    <source>
        <dbReference type="PROSITE" id="PS50931"/>
    </source>
</evidence>
<dbReference type="InterPro" id="IPR000847">
    <property type="entry name" value="LysR_HTH_N"/>
</dbReference>
<dbReference type="InterPro" id="IPR005119">
    <property type="entry name" value="LysR_subst-bd"/>
</dbReference>
<keyword evidence="2" id="KW-0805">Transcription regulation</keyword>
<proteinExistence type="inferred from homology"/>
<dbReference type="Gene3D" id="3.40.190.10">
    <property type="entry name" value="Periplasmic binding protein-like II"/>
    <property type="match status" value="2"/>
</dbReference>